<keyword evidence="11 18" id="KW-1133">Transmembrane helix</keyword>
<dbReference type="GO" id="GO:0006508">
    <property type="term" value="P:proteolysis"/>
    <property type="evidence" value="ECO:0007669"/>
    <property type="project" value="UniProtKB-KW"/>
</dbReference>
<evidence type="ECO:0000256" key="3">
    <source>
        <dbReference type="ARBA" id="ARBA00022645"/>
    </source>
</evidence>
<keyword evidence="14" id="KW-0961">Cell wall biogenesis/degradation</keyword>
<dbReference type="GO" id="GO:0071555">
    <property type="term" value="P:cell wall organization"/>
    <property type="evidence" value="ECO:0007669"/>
    <property type="project" value="UniProtKB-KW"/>
</dbReference>
<evidence type="ECO:0000259" key="20">
    <source>
        <dbReference type="Pfam" id="PF00912"/>
    </source>
</evidence>
<dbReference type="GO" id="GO:0008658">
    <property type="term" value="F:penicillin binding"/>
    <property type="evidence" value="ECO:0007669"/>
    <property type="project" value="InterPro"/>
</dbReference>
<evidence type="ECO:0000256" key="11">
    <source>
        <dbReference type="ARBA" id="ARBA00022989"/>
    </source>
</evidence>
<dbReference type="GO" id="GO:0030288">
    <property type="term" value="C:outer membrane-bounded periplasmic space"/>
    <property type="evidence" value="ECO:0007669"/>
    <property type="project" value="TreeGrafter"/>
</dbReference>
<evidence type="ECO:0000256" key="10">
    <source>
        <dbReference type="ARBA" id="ARBA00022984"/>
    </source>
</evidence>
<keyword evidence="5" id="KW-0328">Glycosyltransferase</keyword>
<dbReference type="SUPFAM" id="SSF53955">
    <property type="entry name" value="Lysozyme-like"/>
    <property type="match status" value="1"/>
</dbReference>
<evidence type="ECO:0000256" key="9">
    <source>
        <dbReference type="ARBA" id="ARBA00022960"/>
    </source>
</evidence>
<dbReference type="GO" id="GO:0008360">
    <property type="term" value="P:regulation of cell shape"/>
    <property type="evidence" value="ECO:0007669"/>
    <property type="project" value="UniProtKB-KW"/>
</dbReference>
<evidence type="ECO:0000256" key="6">
    <source>
        <dbReference type="ARBA" id="ARBA00022679"/>
    </source>
</evidence>
<feature type="domain" description="Penicillin-binding protein transpeptidase" evidence="19">
    <location>
        <begin position="469"/>
        <end position="700"/>
    </location>
</feature>
<proteinExistence type="predicted"/>
<dbReference type="FunFam" id="1.10.3810.10:FF:000003">
    <property type="entry name" value="Penicillin-binding protein 1a"/>
    <property type="match status" value="1"/>
</dbReference>
<evidence type="ECO:0000256" key="7">
    <source>
        <dbReference type="ARBA" id="ARBA00022692"/>
    </source>
</evidence>
<accession>A0AAU8JF62</accession>
<comment type="catalytic activity">
    <reaction evidence="16">
        <text>[GlcNAc-(1-&gt;4)-Mur2Ac(oyl-L-Ala-gamma-D-Glu-L-Lys-D-Ala-D-Ala)](n)-di-trans,octa-cis-undecaprenyl diphosphate + beta-D-GlcNAc-(1-&gt;4)-Mur2Ac(oyl-L-Ala-gamma-D-Glu-L-Lys-D-Ala-D-Ala)-di-trans,octa-cis-undecaprenyl diphosphate = [GlcNAc-(1-&gt;4)-Mur2Ac(oyl-L-Ala-gamma-D-Glu-L-Lys-D-Ala-D-Ala)](n+1)-di-trans,octa-cis-undecaprenyl diphosphate + di-trans,octa-cis-undecaprenyl diphosphate + H(+)</text>
        <dbReference type="Rhea" id="RHEA:23708"/>
        <dbReference type="Rhea" id="RHEA-COMP:9602"/>
        <dbReference type="Rhea" id="RHEA-COMP:9603"/>
        <dbReference type="ChEBI" id="CHEBI:15378"/>
        <dbReference type="ChEBI" id="CHEBI:58405"/>
        <dbReference type="ChEBI" id="CHEBI:60033"/>
        <dbReference type="ChEBI" id="CHEBI:78435"/>
        <dbReference type="EC" id="2.4.99.28"/>
    </reaction>
</comment>
<feature type="region of interest" description="Disordered" evidence="17">
    <location>
        <begin position="756"/>
        <end position="794"/>
    </location>
</feature>
<dbReference type="GO" id="GO:0016020">
    <property type="term" value="C:membrane"/>
    <property type="evidence" value="ECO:0007669"/>
    <property type="project" value="UniProtKB-SubCell"/>
</dbReference>
<evidence type="ECO:0000313" key="21">
    <source>
        <dbReference type="EMBL" id="XCM36749.1"/>
    </source>
</evidence>
<evidence type="ECO:0000256" key="16">
    <source>
        <dbReference type="ARBA" id="ARBA00049902"/>
    </source>
</evidence>
<dbReference type="InterPro" id="IPR023346">
    <property type="entry name" value="Lysozyme-like_dom_sf"/>
</dbReference>
<reference evidence="21" key="1">
    <citation type="submission" date="2024-07" db="EMBL/GenBank/DDBJ databases">
        <authorList>
            <person name="Kim Y.J."/>
            <person name="Jeong J.Y."/>
        </authorList>
    </citation>
    <scope>NUCLEOTIDE SEQUENCE</scope>
    <source>
        <strain evidence="21">GIHE-MW2</strain>
    </source>
</reference>
<evidence type="ECO:0000256" key="12">
    <source>
        <dbReference type="ARBA" id="ARBA00023136"/>
    </source>
</evidence>
<evidence type="ECO:0000256" key="13">
    <source>
        <dbReference type="ARBA" id="ARBA00023268"/>
    </source>
</evidence>
<dbReference type="NCBIfam" id="TIGR02074">
    <property type="entry name" value="PBP_1a_fam"/>
    <property type="match status" value="1"/>
</dbReference>
<keyword evidence="6" id="KW-0808">Transferase</keyword>
<evidence type="ECO:0000256" key="5">
    <source>
        <dbReference type="ARBA" id="ARBA00022676"/>
    </source>
</evidence>
<feature type="region of interest" description="Disordered" evidence="17">
    <location>
        <begin position="1"/>
        <end position="124"/>
    </location>
</feature>
<comment type="subcellular location">
    <subcellularLocation>
        <location evidence="1">Membrane</location>
    </subcellularLocation>
</comment>
<sequence length="794" mass="86958">MSESKDDALSPELPSIDDKLEAANGVMASSPVEAGDRPIDAAVDAAVDPQTELSPATSTPEAVRPPENVDLTTWDNQSDQSDQSDQKLDNDVAATMLSSESENPENNQPQTEEQTNPAEEKSTANQIRKWAVVLKPLLTTKDGKPRYRTVSFWVYTVGAIAVTGGVGTAGFGLWYLNSTLPDVSEVFSFVRDGTVTIKAADGTILQQLGPATREKLDIEKIPQLQIDAFIASEDRRFYQHNGIDYQGIFRAMFSNLKAGGVVQGASTITQQLARVVFLTQEQTVWRKLREALLSWKLEKHISKQDILESYLNNVYLGSGAYGVADAAWVYFSKSVDQLTLPEMALIAGLPPAPSVYSPLVNQDLSKERRNLVLDSMAELGFITPEKASQAKAEPLAIKASSPKRLYVEAPYFTSYIQKELPKYISSEALELGGLTVETTVNPKWQKIAEQTIRETVEIDGYAQGFEQAAFVAIEPVTGEIKAMVGGRSFKESEFNRVTQAQRQPGSTFKGLVYTAAIAAGFYPTDGYEDANFTVDGYKPKNYDGKYRGWITMRDALTSSTNVVAVKVLMEVGFEPTIKLANAMGIKSKLEPIYSLALGGSEVNLLELTSAYGTLAAEGKYIPPHGIVRVRDRRGEVIYEPKFAPKQAVDRDSAAIVTWMLESVVNAGTGGPAQLRDRPVAGKTGTSDEARDLWFIGYIPQLVAGVWLGNDDSYPTWGSSGTAAFTWGEFMNKVREDIPVANFPEVPSWEGREPTIKAQPVQPNSVIYGDTTPDNAQKVENVSVTNDYEYPQGYE</sequence>
<evidence type="ECO:0000256" key="17">
    <source>
        <dbReference type="SAM" id="MobiDB-lite"/>
    </source>
</evidence>
<evidence type="ECO:0000256" key="2">
    <source>
        <dbReference type="ARBA" id="ARBA00004752"/>
    </source>
</evidence>
<feature type="compositionally biased region" description="Low complexity" evidence="17">
    <location>
        <begin position="98"/>
        <end position="117"/>
    </location>
</feature>
<dbReference type="EMBL" id="CP159837">
    <property type="protein sequence ID" value="XCM36749.1"/>
    <property type="molecule type" value="Genomic_DNA"/>
</dbReference>
<dbReference type="InterPro" id="IPR001460">
    <property type="entry name" value="PCN-bd_Tpept"/>
</dbReference>
<organism evidence="21">
    <name type="scientific">Planktothricoides raciborskii GIHE-MW2</name>
    <dbReference type="NCBI Taxonomy" id="2792601"/>
    <lineage>
        <taxon>Bacteria</taxon>
        <taxon>Bacillati</taxon>
        <taxon>Cyanobacteriota</taxon>
        <taxon>Cyanophyceae</taxon>
        <taxon>Oscillatoriophycideae</taxon>
        <taxon>Oscillatoriales</taxon>
        <taxon>Oscillatoriaceae</taxon>
        <taxon>Planktothricoides</taxon>
    </lineage>
</organism>
<evidence type="ECO:0000256" key="15">
    <source>
        <dbReference type="ARBA" id="ARBA00034000"/>
    </source>
</evidence>
<dbReference type="SUPFAM" id="SSF56601">
    <property type="entry name" value="beta-lactamase/transpeptidase-like"/>
    <property type="match status" value="1"/>
</dbReference>
<keyword evidence="7 18" id="KW-0812">Transmembrane</keyword>
<keyword evidence="8" id="KW-0378">Hydrolase</keyword>
<keyword evidence="10" id="KW-0573">Peptidoglycan synthesis</keyword>
<keyword evidence="4" id="KW-0645">Protease</keyword>
<dbReference type="GO" id="GO:0008955">
    <property type="term" value="F:peptidoglycan glycosyltransferase activity"/>
    <property type="evidence" value="ECO:0007669"/>
    <property type="project" value="UniProtKB-EC"/>
</dbReference>
<comment type="pathway">
    <text evidence="2">Cell wall biogenesis; peptidoglycan biosynthesis.</text>
</comment>
<evidence type="ECO:0000256" key="8">
    <source>
        <dbReference type="ARBA" id="ARBA00022801"/>
    </source>
</evidence>
<keyword evidence="3" id="KW-0121">Carboxypeptidase</keyword>
<evidence type="ECO:0000259" key="19">
    <source>
        <dbReference type="Pfam" id="PF00905"/>
    </source>
</evidence>
<dbReference type="GO" id="GO:0009002">
    <property type="term" value="F:serine-type D-Ala-D-Ala carboxypeptidase activity"/>
    <property type="evidence" value="ECO:0007669"/>
    <property type="project" value="UniProtKB-EC"/>
</dbReference>
<keyword evidence="13" id="KW-0511">Multifunctional enzyme</keyword>
<dbReference type="InterPro" id="IPR036950">
    <property type="entry name" value="PBP_transglycosylase"/>
</dbReference>
<dbReference type="PANTHER" id="PTHR32282:SF31">
    <property type="entry name" value="PEPTIDOGLYCAN GLYCOSYLTRANSFERASE"/>
    <property type="match status" value="1"/>
</dbReference>
<dbReference type="Pfam" id="PF00905">
    <property type="entry name" value="Transpeptidase"/>
    <property type="match status" value="1"/>
</dbReference>
<dbReference type="Gene3D" id="1.10.3810.10">
    <property type="entry name" value="Biosynthetic peptidoglycan transglycosylase-like"/>
    <property type="match status" value="1"/>
</dbReference>
<gene>
    <name evidence="21" type="ORF">ABWT76_005526</name>
</gene>
<dbReference type="InterPro" id="IPR050396">
    <property type="entry name" value="Glycosyltr_51/Transpeptidase"/>
</dbReference>
<name>A0AAU8JF62_9CYAN</name>
<comment type="catalytic activity">
    <reaction evidence="15">
        <text>Preferential cleavage: (Ac)2-L-Lys-D-Ala-|-D-Ala. Also transpeptidation of peptidyl-alanyl moieties that are N-acyl substituents of D-alanine.</text>
        <dbReference type="EC" id="3.4.16.4"/>
    </reaction>
</comment>
<evidence type="ECO:0000256" key="18">
    <source>
        <dbReference type="SAM" id="Phobius"/>
    </source>
</evidence>
<feature type="compositionally biased region" description="Polar residues" evidence="17">
    <location>
        <begin position="771"/>
        <end position="785"/>
    </location>
</feature>
<feature type="compositionally biased region" description="Polar residues" evidence="17">
    <location>
        <begin position="51"/>
        <end position="60"/>
    </location>
</feature>
<keyword evidence="9" id="KW-0133">Cell shape</keyword>
<feature type="domain" description="Glycosyl transferase family 51" evidence="20">
    <location>
        <begin position="202"/>
        <end position="376"/>
    </location>
</feature>
<feature type="transmembrane region" description="Helical" evidence="18">
    <location>
        <begin position="152"/>
        <end position="176"/>
    </location>
</feature>
<evidence type="ECO:0000256" key="14">
    <source>
        <dbReference type="ARBA" id="ARBA00023316"/>
    </source>
</evidence>
<evidence type="ECO:0000256" key="4">
    <source>
        <dbReference type="ARBA" id="ARBA00022670"/>
    </source>
</evidence>
<dbReference type="Pfam" id="PF00912">
    <property type="entry name" value="Transgly"/>
    <property type="match status" value="1"/>
</dbReference>
<evidence type="ECO:0000256" key="1">
    <source>
        <dbReference type="ARBA" id="ARBA00004370"/>
    </source>
</evidence>
<dbReference type="AlphaFoldDB" id="A0AAU8JF62"/>
<dbReference type="InterPro" id="IPR001264">
    <property type="entry name" value="Glyco_trans_51"/>
</dbReference>
<keyword evidence="12 18" id="KW-0472">Membrane</keyword>
<dbReference type="PANTHER" id="PTHR32282">
    <property type="entry name" value="BINDING PROTEIN TRANSPEPTIDASE, PUTATIVE-RELATED"/>
    <property type="match status" value="1"/>
</dbReference>
<dbReference type="GO" id="GO:0009252">
    <property type="term" value="P:peptidoglycan biosynthetic process"/>
    <property type="evidence" value="ECO:0007669"/>
    <property type="project" value="UniProtKB-KW"/>
</dbReference>
<dbReference type="InterPro" id="IPR012338">
    <property type="entry name" value="Beta-lactam/transpept-like"/>
</dbReference>
<dbReference type="Gene3D" id="3.40.710.10">
    <property type="entry name" value="DD-peptidase/beta-lactamase superfamily"/>
    <property type="match status" value="1"/>
</dbReference>
<protein>
    <submittedName>
        <fullName evidence="21">Penicillin-binding protein 1A</fullName>
    </submittedName>
</protein>